<proteinExistence type="predicted"/>
<dbReference type="AlphaFoldDB" id="A0A9D5DF33"/>
<evidence type="ECO:0000256" key="2">
    <source>
        <dbReference type="SAM" id="MobiDB-lite"/>
    </source>
</evidence>
<evidence type="ECO:0000256" key="1">
    <source>
        <dbReference type="SAM" id="Coils"/>
    </source>
</evidence>
<dbReference type="OrthoDB" id="339298at2759"/>
<reference evidence="3" key="1">
    <citation type="submission" date="2022-10" db="EMBL/GenBank/DDBJ databases">
        <title>Adaptive evolution leads to modifications in subtelomeric GC content in a zoonotic Cryptosporidium species.</title>
        <authorList>
            <person name="Li J."/>
            <person name="Feng Y."/>
            <person name="Xiao L."/>
        </authorList>
    </citation>
    <scope>NUCLEOTIDE SEQUENCE</scope>
    <source>
        <strain evidence="3">33844</strain>
    </source>
</reference>
<keyword evidence="1" id="KW-0175">Coiled coil</keyword>
<organism evidence="3">
    <name type="scientific">Cryptosporidium canis</name>
    <dbReference type="NCBI Taxonomy" id="195482"/>
    <lineage>
        <taxon>Eukaryota</taxon>
        <taxon>Sar</taxon>
        <taxon>Alveolata</taxon>
        <taxon>Apicomplexa</taxon>
        <taxon>Conoidasida</taxon>
        <taxon>Coccidia</taxon>
        <taxon>Eucoccidiorida</taxon>
        <taxon>Eimeriorina</taxon>
        <taxon>Cryptosporidiidae</taxon>
        <taxon>Cryptosporidium</taxon>
    </lineage>
</organism>
<protein>
    <submittedName>
        <fullName evidence="3">Uncharacterized protein</fullName>
    </submittedName>
</protein>
<feature type="region of interest" description="Disordered" evidence="2">
    <location>
        <begin position="800"/>
        <end position="822"/>
    </location>
</feature>
<comment type="caution">
    <text evidence="3">The sequence shown here is derived from an EMBL/GenBank/DDBJ whole genome shotgun (WGS) entry which is preliminary data.</text>
</comment>
<evidence type="ECO:0000313" key="3">
    <source>
        <dbReference type="EMBL" id="KAJ1606963.1"/>
    </source>
</evidence>
<feature type="compositionally biased region" description="Polar residues" evidence="2">
    <location>
        <begin position="803"/>
        <end position="819"/>
    </location>
</feature>
<dbReference type="EMBL" id="JAPCXC010000066">
    <property type="protein sequence ID" value="KAJ1606963.1"/>
    <property type="molecule type" value="Genomic_DNA"/>
</dbReference>
<dbReference type="Proteomes" id="UP001067231">
    <property type="component" value="Unassembled WGS sequence"/>
</dbReference>
<feature type="region of interest" description="Disordered" evidence="2">
    <location>
        <begin position="150"/>
        <end position="178"/>
    </location>
</feature>
<accession>A0A9D5DF33</accession>
<name>A0A9D5DF33_9CRYT</name>
<gene>
    <name evidence="3" type="ORF">OJ253_2546</name>
</gene>
<feature type="coiled-coil region" evidence="1">
    <location>
        <begin position="538"/>
        <end position="575"/>
    </location>
</feature>
<sequence>MYLFKGRSLYPCGDASREASSRKTLARPFSSEYRSLLLGFILIFVTIFGRVHSGEDKSLNIDELNKNVYFTEDFFLKHIPGALARDDSGEREGLNEVEEKDVSLISTDDRFVPDLESITMTRASTEKDRVGSSDSGRDAFPALAEELSLMDQDSDEDKSEVGAAMQDDADPGSEEQKRILKYDTEKKRKLLKLRQRRKYKDIAFGPQAPHLAMVDIFGVTGDDTDNPLMEMYGLESRYGREKDLKDFEDIHSSVVNPTKFTEKRVWGYDGEGNPILSKKLWLEQKTAGKEVPWPTGAQNMKMEYAFSQKVYSTDGFLDEFGTFGVKSLLDKFRYKQENKFIEKKKKKQSNKLKEPEIVMGLDSESGKLSGQDKHIGWQVTRRAIDVDARNKIINDFEGVEDLSGVIRAMNANGPDKQRKDAERVFWDYYSKKKQNKCEKRENICEIEMKIPDVSLSFGFLSKKTLFGWREVLFDQVMESIGKYDPRASKRYDGLLGSDQIKGIPPSRIIADMSSEAIRRPKSHHIFRNPIKGLKNLFGKRLERKYKEYVADVLQLRAEDKAYNELMDLANRYEARQDWLSQFENSWLFIPQGQAIPDTTQTEVRDGATAKTDYDYEKELLSLELDAIPASDMEIFMNQHLKGDILFPDDDEAEGAKEAMFRKIIRETAEYNEKQPYKLPHRPNASRILPLNDGYNPTEALRQKERLTTKAKVVKQGRVVAEPIEKRKIKILEMGEKKKIEATNDKEEYRKSVQDDIIHGSMFDITGHEKGEFGASNKRTFKGNSDKDTGFYDEYIYKDEGRGTRSSKYPFSTTSVSSSRAPFKRNPLQKTVFDNYLDAEDT</sequence>